<reference evidence="2 3" key="1">
    <citation type="submission" date="2019-05" db="EMBL/GenBank/DDBJ databases">
        <title>Another draft genome of Portunus trituberculatus and its Hox gene families provides insights of decapod evolution.</title>
        <authorList>
            <person name="Jeong J.-H."/>
            <person name="Song I."/>
            <person name="Kim S."/>
            <person name="Choi T."/>
            <person name="Kim D."/>
            <person name="Ryu S."/>
            <person name="Kim W."/>
        </authorList>
    </citation>
    <scope>NUCLEOTIDE SEQUENCE [LARGE SCALE GENOMIC DNA]</scope>
    <source>
        <tissue evidence="2">Muscle</tissue>
    </source>
</reference>
<keyword evidence="1" id="KW-1133">Transmembrane helix</keyword>
<dbReference type="Proteomes" id="UP000324222">
    <property type="component" value="Unassembled WGS sequence"/>
</dbReference>
<organism evidence="2 3">
    <name type="scientific">Portunus trituberculatus</name>
    <name type="common">Swimming crab</name>
    <name type="synonym">Neptunus trituberculatus</name>
    <dbReference type="NCBI Taxonomy" id="210409"/>
    <lineage>
        <taxon>Eukaryota</taxon>
        <taxon>Metazoa</taxon>
        <taxon>Ecdysozoa</taxon>
        <taxon>Arthropoda</taxon>
        <taxon>Crustacea</taxon>
        <taxon>Multicrustacea</taxon>
        <taxon>Malacostraca</taxon>
        <taxon>Eumalacostraca</taxon>
        <taxon>Eucarida</taxon>
        <taxon>Decapoda</taxon>
        <taxon>Pleocyemata</taxon>
        <taxon>Brachyura</taxon>
        <taxon>Eubrachyura</taxon>
        <taxon>Portunoidea</taxon>
        <taxon>Portunidae</taxon>
        <taxon>Portuninae</taxon>
        <taxon>Portunus</taxon>
    </lineage>
</organism>
<feature type="transmembrane region" description="Helical" evidence="1">
    <location>
        <begin position="106"/>
        <end position="125"/>
    </location>
</feature>
<gene>
    <name evidence="2" type="ORF">E2C01_044833</name>
</gene>
<accession>A0A5B7G079</accession>
<dbReference type="EMBL" id="VSRR010009870">
    <property type="protein sequence ID" value="MPC50997.1"/>
    <property type="molecule type" value="Genomic_DNA"/>
</dbReference>
<evidence type="ECO:0000256" key="1">
    <source>
        <dbReference type="SAM" id="Phobius"/>
    </source>
</evidence>
<feature type="transmembrane region" description="Helical" evidence="1">
    <location>
        <begin position="68"/>
        <end position="94"/>
    </location>
</feature>
<keyword evidence="3" id="KW-1185">Reference proteome</keyword>
<protein>
    <submittedName>
        <fullName evidence="2">Uncharacterized protein</fullName>
    </submittedName>
</protein>
<keyword evidence="1" id="KW-0472">Membrane</keyword>
<keyword evidence="1" id="KW-0812">Transmembrane</keyword>
<name>A0A5B7G079_PORTR</name>
<evidence type="ECO:0000313" key="3">
    <source>
        <dbReference type="Proteomes" id="UP000324222"/>
    </source>
</evidence>
<sequence>MIGLEKSECFRPVLLLTFTVILRYYSSPLHITCPRTGRGLPAKTVIVSTPQYPNIIKPCVSHNFSFTLFFIAVSFTLFCLALIVNITLINHLSVRGAIRYRGIHGYVMPAYFSVHLLCPSLFLTLCMNDGTW</sequence>
<dbReference type="AlphaFoldDB" id="A0A5B7G079"/>
<proteinExistence type="predicted"/>
<evidence type="ECO:0000313" key="2">
    <source>
        <dbReference type="EMBL" id="MPC50997.1"/>
    </source>
</evidence>
<comment type="caution">
    <text evidence="2">The sequence shown here is derived from an EMBL/GenBank/DDBJ whole genome shotgun (WGS) entry which is preliminary data.</text>
</comment>